<feature type="region of interest" description="Disordered" evidence="1">
    <location>
        <begin position="72"/>
        <end position="94"/>
    </location>
</feature>
<protein>
    <submittedName>
        <fullName evidence="2">Uncharacterized protein</fullName>
    </submittedName>
</protein>
<name>A0A067SUJ7_GALM3</name>
<evidence type="ECO:0000256" key="1">
    <source>
        <dbReference type="SAM" id="MobiDB-lite"/>
    </source>
</evidence>
<sequence length="466" mass="50430">MSPLLLFALPAPQLFNNAHAIRVKYMSLDPPPHSPPPDRRGWNFVPSASSSPAPLSRRVSVVIIDADVVPDRCPTTASPRSAPSPLPAHDHSPPWSTQPACVINVSPPVSPRLSPPITSAFIANCCRCLPPQPREQAVVDDDSCIDVGGGRRRATAPQETPLASPTLDASRLQTMWSSIRRPLATSPSRVSSGRFRHPSLATSADEEERASVRTHLLADNCPPRHRIRLTARLCSALSNGIELGRRFPRLVRPATSTGGECWEYRPAPLLCHVADVCPSALQCCLTFAPPLAFTRPPLPPPRTLWSLLPPPILPLTSSLISRCVASHLDLASPCLPHLHLASPSLSPHVDSRVAVTSPLTFTSPHLHLASPCLPHLHLASPCLPPHVDSRVTVTHASLSRRLSPELTSHLVLPPISCLPIRLLRCAHHLASHLASPLPIRFLQCDWVFDSDPPLSVRTTLNILAGL</sequence>
<evidence type="ECO:0000313" key="3">
    <source>
        <dbReference type="Proteomes" id="UP000027222"/>
    </source>
</evidence>
<reference evidence="3" key="1">
    <citation type="journal article" date="2014" name="Proc. Natl. Acad. Sci. U.S.A.">
        <title>Extensive sampling of basidiomycete genomes demonstrates inadequacy of the white-rot/brown-rot paradigm for wood decay fungi.</title>
        <authorList>
            <person name="Riley R."/>
            <person name="Salamov A.A."/>
            <person name="Brown D.W."/>
            <person name="Nagy L.G."/>
            <person name="Floudas D."/>
            <person name="Held B.W."/>
            <person name="Levasseur A."/>
            <person name="Lombard V."/>
            <person name="Morin E."/>
            <person name="Otillar R."/>
            <person name="Lindquist E.A."/>
            <person name="Sun H."/>
            <person name="LaButti K.M."/>
            <person name="Schmutz J."/>
            <person name="Jabbour D."/>
            <person name="Luo H."/>
            <person name="Baker S.E."/>
            <person name="Pisabarro A.G."/>
            <person name="Walton J.D."/>
            <person name="Blanchette R.A."/>
            <person name="Henrissat B."/>
            <person name="Martin F."/>
            <person name="Cullen D."/>
            <person name="Hibbett D.S."/>
            <person name="Grigoriev I.V."/>
        </authorList>
    </citation>
    <scope>NUCLEOTIDE SEQUENCE [LARGE SCALE GENOMIC DNA]</scope>
    <source>
        <strain evidence="3">CBS 339.88</strain>
    </source>
</reference>
<feature type="region of interest" description="Disordered" evidence="1">
    <location>
        <begin position="183"/>
        <end position="207"/>
    </location>
</feature>
<proteinExistence type="predicted"/>
<dbReference type="AlphaFoldDB" id="A0A067SUJ7"/>
<keyword evidence="3" id="KW-1185">Reference proteome</keyword>
<dbReference type="Proteomes" id="UP000027222">
    <property type="component" value="Unassembled WGS sequence"/>
</dbReference>
<gene>
    <name evidence="2" type="ORF">GALMADRAFT_141574</name>
</gene>
<dbReference type="HOGENOM" id="CLU_586651_0_0_1"/>
<accession>A0A067SUJ7</accession>
<evidence type="ECO:0000313" key="2">
    <source>
        <dbReference type="EMBL" id="KDR74546.1"/>
    </source>
</evidence>
<organism evidence="2 3">
    <name type="scientific">Galerina marginata (strain CBS 339.88)</name>
    <dbReference type="NCBI Taxonomy" id="685588"/>
    <lineage>
        <taxon>Eukaryota</taxon>
        <taxon>Fungi</taxon>
        <taxon>Dikarya</taxon>
        <taxon>Basidiomycota</taxon>
        <taxon>Agaricomycotina</taxon>
        <taxon>Agaricomycetes</taxon>
        <taxon>Agaricomycetidae</taxon>
        <taxon>Agaricales</taxon>
        <taxon>Agaricineae</taxon>
        <taxon>Strophariaceae</taxon>
        <taxon>Galerina</taxon>
    </lineage>
</organism>
<feature type="compositionally biased region" description="Low complexity" evidence="1">
    <location>
        <begin position="74"/>
        <end position="83"/>
    </location>
</feature>
<dbReference type="EMBL" id="KL142383">
    <property type="protein sequence ID" value="KDR74546.1"/>
    <property type="molecule type" value="Genomic_DNA"/>
</dbReference>